<dbReference type="EMBL" id="HACM01000346">
    <property type="protein sequence ID" value="CRZ00788.1"/>
    <property type="molecule type" value="Transcribed_RNA"/>
</dbReference>
<feature type="transmembrane region" description="Helical" evidence="1">
    <location>
        <begin position="56"/>
        <end position="79"/>
    </location>
</feature>
<keyword evidence="1" id="KW-0472">Membrane</keyword>
<keyword evidence="1" id="KW-1133">Transmembrane helix</keyword>
<organism evidence="2">
    <name type="scientific">Spongospora subterranea</name>
    <dbReference type="NCBI Taxonomy" id="70186"/>
    <lineage>
        <taxon>Eukaryota</taxon>
        <taxon>Sar</taxon>
        <taxon>Rhizaria</taxon>
        <taxon>Endomyxa</taxon>
        <taxon>Phytomyxea</taxon>
        <taxon>Plasmodiophorida</taxon>
        <taxon>Plasmodiophoridae</taxon>
        <taxon>Spongospora</taxon>
    </lineage>
</organism>
<sequence>MENTWSGVHIHASRHKSFTTSIVQTSPPQQSITNFTDQTLQRFCREQYHHNFDQQFLYVVYSIFGVLFVWIAVSMTYVFSRGLGRSGLHTRMQRRHSSFFSGDLTDDLHPFLEFPT</sequence>
<keyword evidence="1" id="KW-0812">Transmembrane</keyword>
<dbReference type="AlphaFoldDB" id="A0A0H5QFH7"/>
<reference evidence="2" key="1">
    <citation type="submission" date="2015-04" db="EMBL/GenBank/DDBJ databases">
        <title>The genome sequence of the plant pathogenic Rhizarian Plasmodiophora brassicae reveals insights in its biotrophic life cycle and the origin of chitin synthesis.</title>
        <authorList>
            <person name="Schwelm A."/>
            <person name="Fogelqvist J."/>
            <person name="Knaust A."/>
            <person name="Julke S."/>
            <person name="Lilja T."/>
            <person name="Dhandapani V."/>
            <person name="Bonilla-Rosso G."/>
            <person name="Karlsson M."/>
            <person name="Shevchenko A."/>
            <person name="Choi S.R."/>
            <person name="Kim H.G."/>
            <person name="Park J.Y."/>
            <person name="Lim Y.P."/>
            <person name="Ludwig-Muller J."/>
            <person name="Dixelius C."/>
        </authorList>
    </citation>
    <scope>NUCLEOTIDE SEQUENCE</scope>
    <source>
        <tissue evidence="2">Potato root galls</tissue>
    </source>
</reference>
<name>A0A0H5QFH7_9EUKA</name>
<protein>
    <submittedName>
        <fullName evidence="2">Uncharacterized protein</fullName>
    </submittedName>
</protein>
<accession>A0A0H5QFH7</accession>
<evidence type="ECO:0000313" key="2">
    <source>
        <dbReference type="EMBL" id="CRZ00788.1"/>
    </source>
</evidence>
<proteinExistence type="predicted"/>
<evidence type="ECO:0000256" key="1">
    <source>
        <dbReference type="SAM" id="Phobius"/>
    </source>
</evidence>